<evidence type="ECO:0000313" key="3">
    <source>
        <dbReference type="EMBL" id="KAG7338502.1"/>
    </source>
</evidence>
<feature type="compositionally biased region" description="Low complexity" evidence="1">
    <location>
        <begin position="68"/>
        <end position="78"/>
    </location>
</feature>
<dbReference type="AlphaFoldDB" id="A0A9K3P8U3"/>
<keyword evidence="5" id="KW-1185">Reference proteome</keyword>
<evidence type="ECO:0000313" key="4">
    <source>
        <dbReference type="EMBL" id="KAG7353071.1"/>
    </source>
</evidence>
<feature type="compositionally biased region" description="Low complexity" evidence="1">
    <location>
        <begin position="103"/>
        <end position="116"/>
    </location>
</feature>
<feature type="domain" description="DUF6824" evidence="2">
    <location>
        <begin position="140"/>
        <end position="225"/>
    </location>
</feature>
<reference evidence="3" key="1">
    <citation type="journal article" date="2021" name="Sci. Rep.">
        <title>Diploid genomic architecture of Nitzschia inconspicua, an elite biomass production diatom.</title>
        <authorList>
            <person name="Oliver A."/>
            <person name="Podell S."/>
            <person name="Pinowska A."/>
            <person name="Traller J.C."/>
            <person name="Smith S.R."/>
            <person name="McClure R."/>
            <person name="Beliaev A."/>
            <person name="Bohutskyi P."/>
            <person name="Hill E.A."/>
            <person name="Rabines A."/>
            <person name="Zheng H."/>
            <person name="Allen L.Z."/>
            <person name="Kuo A."/>
            <person name="Grigoriev I.V."/>
            <person name="Allen A.E."/>
            <person name="Hazlebeck D."/>
            <person name="Allen E.E."/>
        </authorList>
    </citation>
    <scope>NUCLEOTIDE SEQUENCE</scope>
    <source>
        <strain evidence="3">Hildebrandi</strain>
    </source>
</reference>
<dbReference type="EMBL" id="JAGRRH010000017">
    <property type="protein sequence ID" value="KAG7353071.1"/>
    <property type="molecule type" value="Genomic_DNA"/>
</dbReference>
<comment type="caution">
    <text evidence="3">The sequence shown here is derived from an EMBL/GenBank/DDBJ whole genome shotgun (WGS) entry which is preliminary data.</text>
</comment>
<feature type="compositionally biased region" description="Polar residues" evidence="1">
    <location>
        <begin position="53"/>
        <end position="64"/>
    </location>
</feature>
<dbReference type="Pfam" id="PF20710">
    <property type="entry name" value="DUF6824"/>
    <property type="match status" value="1"/>
</dbReference>
<accession>A0A9K3P8U3</accession>
<dbReference type="EMBL" id="JAGRRH010000055">
    <property type="protein sequence ID" value="KAG7338502.1"/>
    <property type="molecule type" value="Genomic_DNA"/>
</dbReference>
<organism evidence="3 5">
    <name type="scientific">Nitzschia inconspicua</name>
    <dbReference type="NCBI Taxonomy" id="303405"/>
    <lineage>
        <taxon>Eukaryota</taxon>
        <taxon>Sar</taxon>
        <taxon>Stramenopiles</taxon>
        <taxon>Ochrophyta</taxon>
        <taxon>Bacillariophyta</taxon>
        <taxon>Bacillariophyceae</taxon>
        <taxon>Bacillariophycidae</taxon>
        <taxon>Bacillariales</taxon>
        <taxon>Bacillariaceae</taxon>
        <taxon>Nitzschia</taxon>
    </lineage>
</organism>
<gene>
    <name evidence="4" type="ORF">IV203_009119</name>
    <name evidence="3" type="ORF">IV203_011132</name>
</gene>
<protein>
    <recommendedName>
        <fullName evidence="2">DUF6824 domain-containing protein</fullName>
    </recommendedName>
</protein>
<evidence type="ECO:0000259" key="2">
    <source>
        <dbReference type="Pfam" id="PF20710"/>
    </source>
</evidence>
<feature type="region of interest" description="Disordered" evidence="1">
    <location>
        <begin position="1"/>
        <end position="124"/>
    </location>
</feature>
<dbReference type="OrthoDB" id="48094at2759"/>
<feature type="region of interest" description="Disordered" evidence="1">
    <location>
        <begin position="299"/>
        <end position="335"/>
    </location>
</feature>
<evidence type="ECO:0000256" key="1">
    <source>
        <dbReference type="SAM" id="MobiDB-lite"/>
    </source>
</evidence>
<proteinExistence type="predicted"/>
<sequence>MVNSSSAAEKAAAVTRVEDNDTSEHFVANGVAETTCVTASTKQQEQDGKRPSKNNPGRPQTQDSAHALLSLGNDLSNSGEEELVDGPPAAVGEGAKNRKLEEGTGTTPAAAGTAETSNGQGTPKDFWYWLPENQSVGDWDVLCGRGGESNNYVGNKKYRIVIKEKKVEYRKIDPKHRKQKTAFVRDVVQHINQCGGRFIDVDDLGRRYVVTMEKARKKTSQALRETKELKWLNFDQKSDKKGPNQKDIVCPFCKKIGHKTRIAKACLFHHQWLDAGKPNGNGADINRNPMSSPVIFANETSKEQAKGTADAALSPHASATEDVNVQPSSRHELQS</sequence>
<dbReference type="Proteomes" id="UP000693970">
    <property type="component" value="Unassembled WGS sequence"/>
</dbReference>
<dbReference type="InterPro" id="IPR049227">
    <property type="entry name" value="DUF6824"/>
</dbReference>
<evidence type="ECO:0000313" key="5">
    <source>
        <dbReference type="Proteomes" id="UP000693970"/>
    </source>
</evidence>
<reference evidence="3" key="2">
    <citation type="submission" date="2021-04" db="EMBL/GenBank/DDBJ databases">
        <authorList>
            <person name="Podell S."/>
        </authorList>
    </citation>
    <scope>NUCLEOTIDE SEQUENCE</scope>
    <source>
        <strain evidence="3">Hildebrandi</strain>
    </source>
</reference>
<name>A0A9K3P8U3_9STRA</name>